<keyword evidence="1" id="KW-0175">Coiled coil</keyword>
<proteinExistence type="predicted"/>
<name>A0A8F8KRG9_9VIRU</name>
<protein>
    <submittedName>
        <fullName evidence="2">Uncharacterized protein</fullName>
    </submittedName>
</protein>
<evidence type="ECO:0000313" key="2">
    <source>
        <dbReference type="EMBL" id="QYA18647.1"/>
    </source>
</evidence>
<sequence length="218" mass="26118">MFIPGDAWLLIAKKTKGGKEVLNLRIVCQDANVAIQQFHRRRIKNWCCIKLKWVICQNIRLNPKFDPENPDDELVKLRDGLVLERMGRIHKEHSSDYSLFSLLLVLFTERERIYEQFVQKSERMVTMHERSLQYPNEMQQALKTQMIYMTENDDYTSFAIAKLRTCVDWYTCHFNLSKKDRALVSHWITKRNKMKQMYQKMVEKRQQIEEILAALSEQ</sequence>
<evidence type="ECO:0000256" key="1">
    <source>
        <dbReference type="SAM" id="Coils"/>
    </source>
</evidence>
<accession>A0A8F8KRG9</accession>
<feature type="coiled-coil region" evidence="1">
    <location>
        <begin position="191"/>
        <end position="218"/>
    </location>
</feature>
<gene>
    <name evidence="2" type="ORF">KOM_12_379</name>
</gene>
<organism evidence="2">
    <name type="scientific">Clandestinovirus</name>
    <dbReference type="NCBI Taxonomy" id="2831644"/>
    <lineage>
        <taxon>Viruses</taxon>
    </lineage>
</organism>
<dbReference type="EMBL" id="MZ420154">
    <property type="protein sequence ID" value="QYA18647.1"/>
    <property type="molecule type" value="Genomic_DNA"/>
</dbReference>
<reference evidence="2" key="1">
    <citation type="submission" date="2021-06" db="EMBL/GenBank/DDBJ databases">
        <authorList>
            <person name="Rolland C."/>
        </authorList>
    </citation>
    <scope>NUCLEOTIDE SEQUENCE</scope>
    <source>
        <strain evidence="2">347.936635</strain>
    </source>
</reference>